<evidence type="ECO:0000313" key="9">
    <source>
        <dbReference type="EMBL" id="KAG2932534.1"/>
    </source>
</evidence>
<dbReference type="InterPro" id="IPR041373">
    <property type="entry name" value="RT_RNaseH"/>
</dbReference>
<protein>
    <recommendedName>
        <fullName evidence="7">Reverse transcriptase RNase H-like domain-containing protein</fullName>
    </recommendedName>
</protein>
<gene>
    <name evidence="13" type="ORF">PC110_g13185</name>
    <name evidence="8" type="ORF">PC113_g6568</name>
    <name evidence="9" type="ORF">PC115_g5763</name>
    <name evidence="10" type="ORF">PC117_g6663</name>
    <name evidence="11" type="ORF">PC118_g15496</name>
    <name evidence="12" type="ORF">PC129_g4644</name>
</gene>
<evidence type="ECO:0000313" key="13">
    <source>
        <dbReference type="EMBL" id="RAW30463.1"/>
    </source>
</evidence>
<keyword evidence="3" id="KW-0540">Nuclease</keyword>
<accession>A0A329S0P2</accession>
<evidence type="ECO:0000256" key="4">
    <source>
        <dbReference type="ARBA" id="ARBA00022759"/>
    </source>
</evidence>
<proteinExistence type="predicted"/>
<sequence>MKYANAWALSSIRMQPHEDKQHTVRFFGRVLKESDLGYHPFEKVAAALLQFLKVCFQQLAGKPLHVYTWFSTLERVFKSKSKSLDGRAVSFAVMLSPFDLKVKQVRERDVDLTQLLQASTTPFIGLDELLKHLAPPSKNSETVRMDPELHYARLLADFSGHVLLFDGSAKTEKYGCYGSCLWNLCVNLTETLRSL</sequence>
<keyword evidence="4" id="KW-0255">Endonuclease</keyword>
<dbReference type="GO" id="GO:0004519">
    <property type="term" value="F:endonuclease activity"/>
    <property type="evidence" value="ECO:0007669"/>
    <property type="project" value="UniProtKB-KW"/>
</dbReference>
<evidence type="ECO:0000256" key="2">
    <source>
        <dbReference type="ARBA" id="ARBA00022695"/>
    </source>
</evidence>
<keyword evidence="1" id="KW-0808">Transferase</keyword>
<dbReference type="AlphaFoldDB" id="A0A329S0P2"/>
<reference evidence="8" key="2">
    <citation type="submission" date="2018-10" db="EMBL/GenBank/DDBJ databases">
        <title>Effector identification in a new, highly contiguous assembly of the strawberry crown rot pathogen Phytophthora cactorum.</title>
        <authorList>
            <person name="Armitage A.D."/>
            <person name="Nellist C.F."/>
            <person name="Bates H."/>
            <person name="Vickerstaff R.J."/>
            <person name="Harrison R.J."/>
        </authorList>
    </citation>
    <scope>NUCLEOTIDE SEQUENCE</scope>
    <source>
        <strain evidence="8">15-7</strain>
        <strain evidence="9">4032</strain>
        <strain evidence="10">4040</strain>
        <strain evidence="11">P415</strain>
        <strain evidence="12">P421</strain>
    </source>
</reference>
<dbReference type="EMBL" id="RCMG01000136">
    <property type="protein sequence ID" value="KAG2862155.1"/>
    <property type="molecule type" value="Genomic_DNA"/>
</dbReference>
<dbReference type="SUPFAM" id="SSF56672">
    <property type="entry name" value="DNA/RNA polymerases"/>
    <property type="match status" value="1"/>
</dbReference>
<keyword evidence="5" id="KW-0378">Hydrolase</keyword>
<dbReference type="GO" id="GO:0003964">
    <property type="term" value="F:RNA-directed DNA polymerase activity"/>
    <property type="evidence" value="ECO:0007669"/>
    <property type="project" value="UniProtKB-KW"/>
</dbReference>
<dbReference type="Proteomes" id="UP000735874">
    <property type="component" value="Unassembled WGS sequence"/>
</dbReference>
<dbReference type="Proteomes" id="UP000760860">
    <property type="component" value="Unassembled WGS sequence"/>
</dbReference>
<evidence type="ECO:0000256" key="6">
    <source>
        <dbReference type="ARBA" id="ARBA00022918"/>
    </source>
</evidence>
<evidence type="ECO:0000259" key="7">
    <source>
        <dbReference type="Pfam" id="PF17917"/>
    </source>
</evidence>
<evidence type="ECO:0000256" key="1">
    <source>
        <dbReference type="ARBA" id="ARBA00022679"/>
    </source>
</evidence>
<evidence type="ECO:0000313" key="11">
    <source>
        <dbReference type="EMBL" id="KAG2972815.1"/>
    </source>
</evidence>
<dbReference type="InterPro" id="IPR043502">
    <property type="entry name" value="DNA/RNA_pol_sf"/>
</dbReference>
<dbReference type="Pfam" id="PF17917">
    <property type="entry name" value="RT_RNaseH"/>
    <property type="match status" value="1"/>
</dbReference>
<dbReference type="OrthoDB" id="126071at2759"/>
<feature type="domain" description="Reverse transcriptase RNase H-like" evidence="7">
    <location>
        <begin position="4"/>
        <end position="98"/>
    </location>
</feature>
<keyword evidence="14" id="KW-1185">Reference proteome</keyword>
<dbReference type="Proteomes" id="UP000697107">
    <property type="component" value="Unassembled WGS sequence"/>
</dbReference>
<reference evidence="13 14" key="1">
    <citation type="submission" date="2018-01" db="EMBL/GenBank/DDBJ databases">
        <title>Draft genome of the strawberry crown rot pathogen Phytophthora cactorum.</title>
        <authorList>
            <person name="Armitage A.D."/>
            <person name="Lysoe E."/>
            <person name="Nellist C.F."/>
            <person name="Harrison R.J."/>
            <person name="Brurberg M.B."/>
        </authorList>
    </citation>
    <scope>NUCLEOTIDE SEQUENCE [LARGE SCALE GENOMIC DNA]</scope>
    <source>
        <strain evidence="13 14">10300</strain>
    </source>
</reference>
<dbReference type="Proteomes" id="UP000774804">
    <property type="component" value="Unassembled WGS sequence"/>
</dbReference>
<dbReference type="EMBL" id="RCMK01000128">
    <property type="protein sequence ID" value="KAG2947634.1"/>
    <property type="molecule type" value="Genomic_DNA"/>
</dbReference>
<evidence type="ECO:0000313" key="10">
    <source>
        <dbReference type="EMBL" id="KAG2947634.1"/>
    </source>
</evidence>
<dbReference type="EMBL" id="RCMV01000103">
    <property type="protein sequence ID" value="KAG3224695.1"/>
    <property type="molecule type" value="Genomic_DNA"/>
</dbReference>
<keyword evidence="2" id="KW-0548">Nucleotidyltransferase</keyword>
<dbReference type="EMBL" id="MJFZ01000370">
    <property type="protein sequence ID" value="RAW30463.1"/>
    <property type="molecule type" value="Genomic_DNA"/>
</dbReference>
<dbReference type="EMBL" id="RCMI01000122">
    <property type="protein sequence ID" value="KAG2932534.1"/>
    <property type="molecule type" value="Genomic_DNA"/>
</dbReference>
<name>A0A329S0P2_9STRA</name>
<evidence type="ECO:0000256" key="5">
    <source>
        <dbReference type="ARBA" id="ARBA00022801"/>
    </source>
</evidence>
<dbReference type="VEuPathDB" id="FungiDB:PC110_g13185"/>
<dbReference type="Proteomes" id="UP000251314">
    <property type="component" value="Unassembled WGS sequence"/>
</dbReference>
<evidence type="ECO:0000313" key="8">
    <source>
        <dbReference type="EMBL" id="KAG2862155.1"/>
    </source>
</evidence>
<evidence type="ECO:0000313" key="12">
    <source>
        <dbReference type="EMBL" id="KAG3224695.1"/>
    </source>
</evidence>
<dbReference type="GO" id="GO:0016787">
    <property type="term" value="F:hydrolase activity"/>
    <property type="evidence" value="ECO:0007669"/>
    <property type="project" value="UniProtKB-KW"/>
</dbReference>
<evidence type="ECO:0000256" key="3">
    <source>
        <dbReference type="ARBA" id="ARBA00022722"/>
    </source>
</evidence>
<evidence type="ECO:0000313" key="14">
    <source>
        <dbReference type="Proteomes" id="UP000251314"/>
    </source>
</evidence>
<comment type="caution">
    <text evidence="13">The sequence shown here is derived from an EMBL/GenBank/DDBJ whole genome shotgun (WGS) entry which is preliminary data.</text>
</comment>
<dbReference type="Proteomes" id="UP000736787">
    <property type="component" value="Unassembled WGS sequence"/>
</dbReference>
<organism evidence="13 14">
    <name type="scientific">Phytophthora cactorum</name>
    <dbReference type="NCBI Taxonomy" id="29920"/>
    <lineage>
        <taxon>Eukaryota</taxon>
        <taxon>Sar</taxon>
        <taxon>Stramenopiles</taxon>
        <taxon>Oomycota</taxon>
        <taxon>Peronosporomycetes</taxon>
        <taxon>Peronosporales</taxon>
        <taxon>Peronosporaceae</taxon>
        <taxon>Phytophthora</taxon>
    </lineage>
</organism>
<dbReference type="EMBL" id="RCML01000603">
    <property type="protein sequence ID" value="KAG2972815.1"/>
    <property type="molecule type" value="Genomic_DNA"/>
</dbReference>
<keyword evidence="6" id="KW-0695">RNA-directed DNA polymerase</keyword>